<accession>A0A7R8WDV2</accession>
<dbReference type="AlphaFoldDB" id="A0A7R8WDV2"/>
<dbReference type="InterPro" id="IPR008928">
    <property type="entry name" value="6-hairpin_glycosidase_sf"/>
</dbReference>
<evidence type="ECO:0000259" key="2">
    <source>
        <dbReference type="Pfam" id="PF22422"/>
    </source>
</evidence>
<feature type="domain" description="Mannosylglycerate hydrolase MGH1-like glycoside hydrolase" evidence="2">
    <location>
        <begin position="421"/>
        <end position="526"/>
    </location>
</feature>
<dbReference type="Pfam" id="PF03200">
    <property type="entry name" value="Glyco_hydro_63"/>
    <property type="match status" value="1"/>
</dbReference>
<dbReference type="GO" id="GO:0004573">
    <property type="term" value="F:Glc3Man9GlcNAc2 oligosaccharide glucosidase activity"/>
    <property type="evidence" value="ECO:0007669"/>
    <property type="project" value="InterPro"/>
</dbReference>
<dbReference type="InterPro" id="IPR031335">
    <property type="entry name" value="Glyco_hydro_63_C"/>
</dbReference>
<dbReference type="PANTHER" id="PTHR10412:SF10">
    <property type="entry name" value="GLYCOSYL HYDROLASE FAMILY 63 C-TERMINAL DOMAIN-CONTAINING PROTEIN"/>
    <property type="match status" value="1"/>
</dbReference>
<organism evidence="3">
    <name type="scientific">Cyprideis torosa</name>
    <dbReference type="NCBI Taxonomy" id="163714"/>
    <lineage>
        <taxon>Eukaryota</taxon>
        <taxon>Metazoa</taxon>
        <taxon>Ecdysozoa</taxon>
        <taxon>Arthropoda</taxon>
        <taxon>Crustacea</taxon>
        <taxon>Oligostraca</taxon>
        <taxon>Ostracoda</taxon>
        <taxon>Podocopa</taxon>
        <taxon>Podocopida</taxon>
        <taxon>Cytherocopina</taxon>
        <taxon>Cytheroidea</taxon>
        <taxon>Cytherideidae</taxon>
        <taxon>Cyprideis</taxon>
    </lineage>
</organism>
<sequence>MTEEEKRIKENYLDNLKWLEWGSYLSERQWGTVREDYSPDGSAWDYFSYKDALSRTYRWGEDGIAGISDRHCALCFSVALWNGKDDFIKERLFGITGNEGNHGEDCKELYYYLDNTPTHSYMKHLYKYPQKAFPYKKLLKENKKRGKKNLEYELLDTGVFKKNKYFDVFTEYAKAGPTDILIHIRIENRADEAAPLWLLPTFWMRNLWTFRQVKGVHQLQQLESSGDFGIVRATHPVLPDYHLYFEKPSKCLFTENASNGAVLFGYENTSPYVKDLINDEVVSGEFKYSDKLDRGTKFCPLYLENIEAKGSFEVKLRLSTDANIVDPLGAEFDTIFAQRIQEADEFYADFYNGNPEHNHIVRQALAGMLWSKQYYNLDMETWLRGDPGQPPPPKSRKKGRNSEWTTLNNEDIISMPDKWEYPWYASWDLAFHCIPLAMVDPEFAKSQMILMTREWYMAPNGQIPAYEWGFSDVNPPVQAWASFRIYQMEKEKTGKGDIAFLKRIINKLSLNFTWWVNRKDRHGNNVFEGGFLGLDNIGVFDRGSELPGNGYLEQADGTAWMALYSLNMLQISLEIALEDPVYEDMATKYLEHFVYIAESLNKISENWVGSWDEEEGFFYDILALPNDTYIPIKVRSLVGLMPLNATHILRKETLDRLPNFTKGMKWFRHYRRKHNKPEIIPLPNDDGDILLTLTPKERKIRLFNALFDEEEFFSDYGIRALSKIHTEPYSIVLDGQVFSVRYEPGESETDIFGGNSNWRGPIWFPINFLILEALKEYYSYYKDEIQIEWPKGSGNYHNLLEMAELLRARLIKLFEKDEHGDRPINALHQEQYRDEHFKDLILYYEYFHGDNGRGVGASHQTGWTGIVAYLLNYPYQEKHE</sequence>
<evidence type="ECO:0000313" key="3">
    <source>
        <dbReference type="EMBL" id="CAD7229857.1"/>
    </source>
</evidence>
<dbReference type="OrthoDB" id="14419at2759"/>
<dbReference type="GO" id="GO:0009311">
    <property type="term" value="P:oligosaccharide metabolic process"/>
    <property type="evidence" value="ECO:0007669"/>
    <property type="project" value="InterPro"/>
</dbReference>
<protein>
    <recommendedName>
        <fullName evidence="4">Glucosidase</fullName>
    </recommendedName>
</protein>
<name>A0A7R8WDV2_9CRUS</name>
<feature type="domain" description="Glycosyl hydrolase family 63 C-terminal" evidence="1">
    <location>
        <begin position="701"/>
        <end position="780"/>
    </location>
</feature>
<dbReference type="SUPFAM" id="SSF48208">
    <property type="entry name" value="Six-hairpin glycosidases"/>
    <property type="match status" value="1"/>
</dbReference>
<dbReference type="Gene3D" id="1.50.10.10">
    <property type="match status" value="1"/>
</dbReference>
<evidence type="ECO:0008006" key="4">
    <source>
        <dbReference type="Google" id="ProtNLM"/>
    </source>
</evidence>
<dbReference type="Pfam" id="PF22422">
    <property type="entry name" value="MGH1-like_GH"/>
    <property type="match status" value="1"/>
</dbReference>
<dbReference type="InterPro" id="IPR054491">
    <property type="entry name" value="MGH1-like_GH"/>
</dbReference>
<reference evidence="3" key="1">
    <citation type="submission" date="2020-11" db="EMBL/GenBank/DDBJ databases">
        <authorList>
            <person name="Tran Van P."/>
        </authorList>
    </citation>
    <scope>NUCLEOTIDE SEQUENCE</scope>
</reference>
<evidence type="ECO:0000259" key="1">
    <source>
        <dbReference type="Pfam" id="PF03200"/>
    </source>
</evidence>
<proteinExistence type="predicted"/>
<dbReference type="InterPro" id="IPR004888">
    <property type="entry name" value="Glycoside_hydrolase_63"/>
</dbReference>
<gene>
    <name evidence="3" type="ORF">CTOB1V02_LOCUS7722</name>
</gene>
<dbReference type="PANTHER" id="PTHR10412">
    <property type="entry name" value="MANNOSYL-OLIGOSACCHARIDE GLUCOSIDASE"/>
    <property type="match status" value="1"/>
</dbReference>
<dbReference type="EMBL" id="OB662325">
    <property type="protein sequence ID" value="CAD7229857.1"/>
    <property type="molecule type" value="Genomic_DNA"/>
</dbReference>
<dbReference type="InterPro" id="IPR012341">
    <property type="entry name" value="6hp_glycosidase-like_sf"/>
</dbReference>